<reference evidence="3 4" key="1">
    <citation type="journal article" date="1998" name="Science">
        <title>Genome sequence of the nematode C. elegans: a platform for investigating biology.</title>
        <authorList>
            <consortium name="The C. elegans sequencing consortium"/>
            <person name="Sulson J.E."/>
            <person name="Waterston R."/>
        </authorList>
    </citation>
    <scope>NUCLEOTIDE SEQUENCE [LARGE SCALE GENOMIC DNA]</scope>
    <source>
        <strain evidence="3 4">Bristol N2</strain>
    </source>
</reference>
<sequence>MRDMQPPSMGLNGFGRRSHNFSSPSLVDYRSQPHHYGSQPSIVQNGGSQSPPDYALLFDAPVVVLRSKKPSTVRSAKEESRLRSQQPPSNIQRVQAIRSRPQSTASYNSLASSGMENLQWRNSVMSSVTPDNRRHTLYDEEDNPRVARLEYFQGEESEMLKRGQDQATKLLEWYKERLLSVQKKARLLKQGSVSLDPAVHEQKLNFLRAHITELNRRILAVMETSDKGFPTHHNRTASNGPSTGANDDQLVWLHRQNQRLNQELAEKSRMIDQLKKENEMVKKSQVQRVERNVPIQRPSAFVRPAYQIPTIINNNNYPKNPSPHKIYDTLM</sequence>
<dbReference type="Bgee" id="WBGene00020134">
    <property type="expression patterns" value="Expressed in pharyngeal muscle cell (C elegans) and 3 other cell types or tissues"/>
</dbReference>
<dbReference type="OrthoDB" id="10035013at2759"/>
<feature type="region of interest" description="Disordered" evidence="2">
    <location>
        <begin position="1"/>
        <end position="54"/>
    </location>
</feature>
<accession>F5GU62</accession>
<proteinExistence type="predicted"/>
<keyword evidence="4" id="KW-1185">Reference proteome</keyword>
<dbReference type="AlphaFoldDB" id="F5GU62"/>
<feature type="coiled-coil region" evidence="1">
    <location>
        <begin position="257"/>
        <end position="284"/>
    </location>
</feature>
<evidence type="ECO:0000256" key="2">
    <source>
        <dbReference type="SAM" id="MobiDB-lite"/>
    </source>
</evidence>
<dbReference type="RefSeq" id="NP_508422.4">
    <property type="nucleotide sequence ID" value="NM_076021.4"/>
</dbReference>
<dbReference type="KEGG" id="cel:CELE_T01B6.1"/>
<dbReference type="SMR" id="F5GU62"/>
<accession>G4SJD3</accession>
<dbReference type="PANTHER" id="PTHR14907">
    <property type="entry name" value="FI14130P"/>
    <property type="match status" value="1"/>
</dbReference>
<dbReference type="PANTHER" id="PTHR14907:SF2">
    <property type="entry name" value="SUPPRESSOR APC DOMAIN-CONTAINING PROTEIN 2"/>
    <property type="match status" value="1"/>
</dbReference>
<dbReference type="eggNOG" id="ENOG502SBDQ">
    <property type="taxonomic scope" value="Eukaryota"/>
</dbReference>
<dbReference type="GeneID" id="187927"/>
<protein>
    <submittedName>
        <fullName evidence="3">Uncharacterized protein</fullName>
    </submittedName>
</protein>
<gene>
    <name evidence="3" type="ORF">CELE_T01B6.1</name>
    <name evidence="3 5" type="ORF">T01B6.1</name>
</gene>
<dbReference type="OMA" id="MESSEHG"/>
<feature type="compositionally biased region" description="Polar residues" evidence="2">
    <location>
        <begin position="38"/>
        <end position="51"/>
    </location>
</feature>
<feature type="compositionally biased region" description="Polar residues" evidence="2">
    <location>
        <begin position="83"/>
        <end position="93"/>
    </location>
</feature>
<dbReference type="HOGENOM" id="CLU_840018_0_0_1"/>
<evidence type="ECO:0000313" key="5">
    <source>
        <dbReference type="WormBase" id="T01B6.1"/>
    </source>
</evidence>
<keyword evidence="1" id="KW-0175">Coiled coil</keyword>
<evidence type="ECO:0000313" key="4">
    <source>
        <dbReference type="Proteomes" id="UP000001940"/>
    </source>
</evidence>
<dbReference type="AGR" id="WB:WBGene00020134"/>
<name>F5GU62_CAEEL</name>
<feature type="compositionally biased region" description="Polar residues" evidence="2">
    <location>
        <begin position="100"/>
        <end position="110"/>
    </location>
</feature>
<dbReference type="EMBL" id="BX284606">
    <property type="protein sequence ID" value="CCD74380.1"/>
    <property type="molecule type" value="Genomic_DNA"/>
</dbReference>
<dbReference type="InterPro" id="IPR026828">
    <property type="entry name" value="SAPC2_1/2"/>
</dbReference>
<dbReference type="FunCoup" id="F5GU62">
    <property type="interactions" value="1"/>
</dbReference>
<dbReference type="PaxDb" id="6239-T01B6.1"/>
<feature type="region of interest" description="Disordered" evidence="2">
    <location>
        <begin position="69"/>
        <end position="110"/>
    </location>
</feature>
<dbReference type="Proteomes" id="UP000001940">
    <property type="component" value="Chromosome X"/>
</dbReference>
<evidence type="ECO:0000256" key="1">
    <source>
        <dbReference type="SAM" id="Coils"/>
    </source>
</evidence>
<organism evidence="3 4">
    <name type="scientific">Caenorhabditis elegans</name>
    <dbReference type="NCBI Taxonomy" id="6239"/>
    <lineage>
        <taxon>Eukaryota</taxon>
        <taxon>Metazoa</taxon>
        <taxon>Ecdysozoa</taxon>
        <taxon>Nematoda</taxon>
        <taxon>Chromadorea</taxon>
        <taxon>Rhabditida</taxon>
        <taxon>Rhabditina</taxon>
        <taxon>Rhabditomorpha</taxon>
        <taxon>Rhabditoidea</taxon>
        <taxon>Rhabditidae</taxon>
        <taxon>Peloderinae</taxon>
        <taxon>Caenorhabditis</taxon>
    </lineage>
</organism>
<evidence type="ECO:0000313" key="3">
    <source>
        <dbReference type="EMBL" id="CCD74380.1"/>
    </source>
</evidence>
<dbReference type="CTD" id="187927"/>
<dbReference type="Pfam" id="PF11414">
    <property type="entry name" value="Suppressor_APC"/>
    <property type="match status" value="1"/>
</dbReference>
<dbReference type="InParanoid" id="F5GU62"/>
<dbReference type="WormBase" id="T01B6.1">
    <property type="protein sequence ID" value="CE46071"/>
    <property type="gene ID" value="WBGene00020134"/>
</dbReference>